<feature type="non-terminal residue" evidence="8">
    <location>
        <position position="520"/>
    </location>
</feature>
<feature type="region of interest" description="Disordered" evidence="6">
    <location>
        <begin position="167"/>
        <end position="203"/>
    </location>
</feature>
<proteinExistence type="predicted"/>
<accession>A0A7R9LBQ9</accession>
<dbReference type="PROSITE" id="PS00028">
    <property type="entry name" value="ZINC_FINGER_C2H2_1"/>
    <property type="match status" value="9"/>
</dbReference>
<keyword evidence="3 5" id="KW-0863">Zinc-finger</keyword>
<feature type="domain" description="C2H2-type" evidence="7">
    <location>
        <begin position="106"/>
        <end position="135"/>
    </location>
</feature>
<gene>
    <name evidence="8" type="ORF">OSB1V03_LOCUS17520</name>
</gene>
<dbReference type="InterPro" id="IPR013087">
    <property type="entry name" value="Znf_C2H2_type"/>
</dbReference>
<dbReference type="GO" id="GO:0045944">
    <property type="term" value="P:positive regulation of transcription by RNA polymerase II"/>
    <property type="evidence" value="ECO:0007669"/>
    <property type="project" value="UniProtKB-ARBA"/>
</dbReference>
<dbReference type="EMBL" id="CAJPIZ010021286">
    <property type="protein sequence ID" value="CAG2117567.1"/>
    <property type="molecule type" value="Genomic_DNA"/>
</dbReference>
<keyword evidence="2" id="KW-0677">Repeat</keyword>
<feature type="compositionally biased region" description="Basic residues" evidence="6">
    <location>
        <begin position="189"/>
        <end position="202"/>
    </location>
</feature>
<dbReference type="InterPro" id="IPR036236">
    <property type="entry name" value="Znf_C2H2_sf"/>
</dbReference>
<evidence type="ECO:0000256" key="2">
    <source>
        <dbReference type="ARBA" id="ARBA00022737"/>
    </source>
</evidence>
<dbReference type="SMART" id="SM00355">
    <property type="entry name" value="ZnF_C2H2"/>
    <property type="match status" value="12"/>
</dbReference>
<keyword evidence="1" id="KW-0479">Metal-binding</keyword>
<evidence type="ECO:0000256" key="1">
    <source>
        <dbReference type="ARBA" id="ARBA00022723"/>
    </source>
</evidence>
<reference evidence="8" key="1">
    <citation type="submission" date="2020-11" db="EMBL/GenBank/DDBJ databases">
        <authorList>
            <person name="Tran Van P."/>
        </authorList>
    </citation>
    <scope>NUCLEOTIDE SEQUENCE</scope>
</reference>
<evidence type="ECO:0000313" key="9">
    <source>
        <dbReference type="Proteomes" id="UP000759131"/>
    </source>
</evidence>
<dbReference type="PANTHER" id="PTHR19818:SF139">
    <property type="entry name" value="PAIR-RULE PROTEIN ODD-PAIRED"/>
    <property type="match status" value="1"/>
</dbReference>
<dbReference type="SUPFAM" id="SSF57667">
    <property type="entry name" value="beta-beta-alpha zinc fingers"/>
    <property type="match status" value="6"/>
</dbReference>
<evidence type="ECO:0000256" key="3">
    <source>
        <dbReference type="ARBA" id="ARBA00022771"/>
    </source>
</evidence>
<feature type="domain" description="C2H2-type" evidence="7">
    <location>
        <begin position="399"/>
        <end position="429"/>
    </location>
</feature>
<dbReference type="FunFam" id="3.30.160.60:FF:002343">
    <property type="entry name" value="Zinc finger protein 33A"/>
    <property type="match status" value="2"/>
</dbReference>
<evidence type="ECO:0000313" key="8">
    <source>
        <dbReference type="EMBL" id="CAD7638755.1"/>
    </source>
</evidence>
<dbReference type="PROSITE" id="PS50157">
    <property type="entry name" value="ZINC_FINGER_C2H2_2"/>
    <property type="match status" value="7"/>
</dbReference>
<dbReference type="EMBL" id="OC875861">
    <property type="protein sequence ID" value="CAD7638755.1"/>
    <property type="molecule type" value="Genomic_DNA"/>
</dbReference>
<evidence type="ECO:0000259" key="7">
    <source>
        <dbReference type="PROSITE" id="PS50157"/>
    </source>
</evidence>
<protein>
    <recommendedName>
        <fullName evidence="7">C2H2-type domain-containing protein</fullName>
    </recommendedName>
</protein>
<feature type="domain" description="C2H2-type" evidence="7">
    <location>
        <begin position="12"/>
        <end position="41"/>
    </location>
</feature>
<evidence type="ECO:0000256" key="4">
    <source>
        <dbReference type="ARBA" id="ARBA00022833"/>
    </source>
</evidence>
<dbReference type="Pfam" id="PF00096">
    <property type="entry name" value="zf-C2H2"/>
    <property type="match status" value="3"/>
</dbReference>
<dbReference type="GO" id="GO:0008270">
    <property type="term" value="F:zinc ion binding"/>
    <property type="evidence" value="ECO:0007669"/>
    <property type="project" value="UniProtKB-KW"/>
</dbReference>
<dbReference type="InterPro" id="IPR050329">
    <property type="entry name" value="GLI_C2H2-zinc-finger"/>
</dbReference>
<feature type="domain" description="C2H2-type" evidence="7">
    <location>
        <begin position="463"/>
        <end position="492"/>
    </location>
</feature>
<dbReference type="Proteomes" id="UP000759131">
    <property type="component" value="Unassembled WGS sequence"/>
</dbReference>
<feature type="domain" description="C2H2-type" evidence="7">
    <location>
        <begin position="308"/>
        <end position="337"/>
    </location>
</feature>
<keyword evidence="4" id="KW-0862">Zinc</keyword>
<keyword evidence="9" id="KW-1185">Reference proteome</keyword>
<dbReference type="AlphaFoldDB" id="A0A7R9LBQ9"/>
<name>A0A7R9LBQ9_9ACAR</name>
<dbReference type="Gene3D" id="3.30.160.60">
    <property type="entry name" value="Classic Zinc Finger"/>
    <property type="match status" value="6"/>
</dbReference>
<evidence type="ECO:0000256" key="5">
    <source>
        <dbReference type="PROSITE-ProRule" id="PRU00042"/>
    </source>
</evidence>
<evidence type="ECO:0000256" key="6">
    <source>
        <dbReference type="SAM" id="MobiDB-lite"/>
    </source>
</evidence>
<dbReference type="GO" id="GO:0000978">
    <property type="term" value="F:RNA polymerase II cis-regulatory region sequence-specific DNA binding"/>
    <property type="evidence" value="ECO:0007669"/>
    <property type="project" value="TreeGrafter"/>
</dbReference>
<organism evidence="8">
    <name type="scientific">Medioppia subpectinata</name>
    <dbReference type="NCBI Taxonomy" id="1979941"/>
    <lineage>
        <taxon>Eukaryota</taxon>
        <taxon>Metazoa</taxon>
        <taxon>Ecdysozoa</taxon>
        <taxon>Arthropoda</taxon>
        <taxon>Chelicerata</taxon>
        <taxon>Arachnida</taxon>
        <taxon>Acari</taxon>
        <taxon>Acariformes</taxon>
        <taxon>Sarcoptiformes</taxon>
        <taxon>Oribatida</taxon>
        <taxon>Brachypylina</taxon>
        <taxon>Oppioidea</taxon>
        <taxon>Oppiidae</taxon>
        <taxon>Medioppia</taxon>
    </lineage>
</organism>
<feature type="domain" description="C2H2-type" evidence="7">
    <location>
        <begin position="369"/>
        <end position="393"/>
    </location>
</feature>
<feature type="non-terminal residue" evidence="8">
    <location>
        <position position="1"/>
    </location>
</feature>
<feature type="compositionally biased region" description="Basic and acidic residues" evidence="6">
    <location>
        <begin position="167"/>
        <end position="176"/>
    </location>
</feature>
<dbReference type="OrthoDB" id="3437960at2759"/>
<feature type="domain" description="C2H2-type" evidence="7">
    <location>
        <begin position="278"/>
        <end position="308"/>
    </location>
</feature>
<dbReference type="GO" id="GO:0005634">
    <property type="term" value="C:nucleus"/>
    <property type="evidence" value="ECO:0007669"/>
    <property type="project" value="UniProtKB-ARBA"/>
</dbReference>
<dbReference type="GO" id="GO:0000981">
    <property type="term" value="F:DNA-binding transcription factor activity, RNA polymerase II-specific"/>
    <property type="evidence" value="ECO:0007669"/>
    <property type="project" value="TreeGrafter"/>
</dbReference>
<sequence>HLGIHSADRPLFRCDVIDCGKAYKTTVGLLVHSRTHESGPTLKCGINGCNDMFTTQHQKRKHQTDVHNRAPVITRVYKYRCDWPGCEWSGKDIKEHKRLHSGEKPFQCLWPDCGKRFRMKPNLRDHMNIHNNVKPYACHWPGCTYGATNSEDNQHFRTLSQRLDQLNEQKSTRDNDSNAITESDSRFKSPSKRQLKRKRKPRKQEVIQTFNDINTHTDIGSAQNLGQEIDESNDNIMTTEAVEEESVVKTDSNQSLYESLRHKREEREKCYDLNKSAFICPINKCHKSYETDDRFQYHLRYKHSSPRFVCQHTGCGKRFRRRDALDVHSLNHEDIKRVECPINGCHYRCTAEKYLTQHLLSHSADREVFRCDFIGCQMTYKTISGLNGHQRTHRTVPTYRCGVDECSEMFFGTHARRRHQEVVHNRRPFVKRVIKYGCDWPGCEWTGGHVNEHRRIHTGEMPAVCHWPDCGKRFRSNACLRNHMNIHTNVRPYVCHWPGCQYSAANSGNLAKHKKLVHKL</sequence>
<dbReference type="PANTHER" id="PTHR19818">
    <property type="entry name" value="ZINC FINGER PROTEIN ZIC AND GLI"/>
    <property type="match status" value="1"/>
</dbReference>